<reference evidence="1 2" key="1">
    <citation type="submission" date="2021-06" db="EMBL/GenBank/DDBJ databases">
        <title>Clostridia strains as spoilage organisms.</title>
        <authorList>
            <person name="Wambui J."/>
            <person name="Stephan R."/>
            <person name="Stevens M.J.A."/>
        </authorList>
    </citation>
    <scope>NUCLEOTIDE SEQUENCE [LARGE SCALE GENOMIC DNA]</scope>
    <source>
        <strain evidence="1 2">DSM 14204</strain>
    </source>
</reference>
<protein>
    <submittedName>
        <fullName evidence="1">Uncharacterized protein</fullName>
    </submittedName>
</protein>
<gene>
    <name evidence="1" type="ORF">KPL37_07025</name>
</gene>
<evidence type="ECO:0000313" key="2">
    <source>
        <dbReference type="Proteomes" id="UP000776252"/>
    </source>
</evidence>
<proteinExistence type="predicted"/>
<dbReference type="RefSeq" id="WP_216147122.1">
    <property type="nucleotide sequence ID" value="NZ_JAHLDV010000010.1"/>
</dbReference>
<accession>A0ABS6BUI9</accession>
<dbReference type="EMBL" id="JAHLDV010000010">
    <property type="protein sequence ID" value="MBU3159507.1"/>
    <property type="molecule type" value="Genomic_DNA"/>
</dbReference>
<dbReference type="Proteomes" id="UP000776252">
    <property type="component" value="Unassembled WGS sequence"/>
</dbReference>
<evidence type="ECO:0000313" key="1">
    <source>
        <dbReference type="EMBL" id="MBU3159507.1"/>
    </source>
</evidence>
<organism evidence="1 2">
    <name type="scientific">Clostridium frigoris</name>
    <dbReference type="NCBI Taxonomy" id="205327"/>
    <lineage>
        <taxon>Bacteria</taxon>
        <taxon>Bacillati</taxon>
        <taxon>Bacillota</taxon>
        <taxon>Clostridia</taxon>
        <taxon>Eubacteriales</taxon>
        <taxon>Clostridiaceae</taxon>
        <taxon>Clostridium</taxon>
    </lineage>
</organism>
<sequence>MDRDTGNINFPIWIIGDSEPDRWKDVLNEPFDSRHPIRHNIITSVFDIMQDNIFRKTGKRIETSEIYTRNAVLYYMMKWKISIYIY</sequence>
<keyword evidence="2" id="KW-1185">Reference proteome</keyword>
<comment type="caution">
    <text evidence="1">The sequence shown here is derived from an EMBL/GenBank/DDBJ whole genome shotgun (WGS) entry which is preliminary data.</text>
</comment>
<name>A0ABS6BUI9_9CLOT</name>